<organism evidence="2 3">
    <name type="scientific">Elysia marginata</name>
    <dbReference type="NCBI Taxonomy" id="1093978"/>
    <lineage>
        <taxon>Eukaryota</taxon>
        <taxon>Metazoa</taxon>
        <taxon>Spiralia</taxon>
        <taxon>Lophotrochozoa</taxon>
        <taxon>Mollusca</taxon>
        <taxon>Gastropoda</taxon>
        <taxon>Heterobranchia</taxon>
        <taxon>Euthyneura</taxon>
        <taxon>Panpulmonata</taxon>
        <taxon>Sacoglossa</taxon>
        <taxon>Placobranchoidea</taxon>
        <taxon>Plakobranchidae</taxon>
        <taxon>Elysia</taxon>
    </lineage>
</organism>
<dbReference type="AlphaFoldDB" id="A0AAV4FAU1"/>
<dbReference type="EMBL" id="BMAT01004174">
    <property type="protein sequence ID" value="GFR69798.1"/>
    <property type="molecule type" value="Genomic_DNA"/>
</dbReference>
<keyword evidence="3" id="KW-1185">Reference proteome</keyword>
<sequence length="94" mass="10654">MKSQCQTREVSAKHEKTVPNKRSQCQALEVGAKHEKSVPSMRSQCNSMRSQCQAREGSAKQEKSVPTMRRRWFVTCHHPHCEQDVGCTEAGEIP</sequence>
<proteinExistence type="predicted"/>
<protein>
    <submittedName>
        <fullName evidence="2">Uncharacterized protein</fullName>
    </submittedName>
</protein>
<feature type="region of interest" description="Disordered" evidence="1">
    <location>
        <begin position="1"/>
        <end position="22"/>
    </location>
</feature>
<accession>A0AAV4FAU1</accession>
<gene>
    <name evidence="2" type="ORF">ElyMa_002058300</name>
</gene>
<name>A0AAV4FAU1_9GAST</name>
<reference evidence="2 3" key="1">
    <citation type="journal article" date="2021" name="Elife">
        <title>Chloroplast acquisition without the gene transfer in kleptoplastic sea slugs, Plakobranchus ocellatus.</title>
        <authorList>
            <person name="Maeda T."/>
            <person name="Takahashi S."/>
            <person name="Yoshida T."/>
            <person name="Shimamura S."/>
            <person name="Takaki Y."/>
            <person name="Nagai Y."/>
            <person name="Toyoda A."/>
            <person name="Suzuki Y."/>
            <person name="Arimoto A."/>
            <person name="Ishii H."/>
            <person name="Satoh N."/>
            <person name="Nishiyama T."/>
            <person name="Hasebe M."/>
            <person name="Maruyama T."/>
            <person name="Minagawa J."/>
            <person name="Obokata J."/>
            <person name="Shigenobu S."/>
        </authorList>
    </citation>
    <scope>NUCLEOTIDE SEQUENCE [LARGE SCALE GENOMIC DNA]</scope>
</reference>
<evidence type="ECO:0000313" key="3">
    <source>
        <dbReference type="Proteomes" id="UP000762676"/>
    </source>
</evidence>
<evidence type="ECO:0000256" key="1">
    <source>
        <dbReference type="SAM" id="MobiDB-lite"/>
    </source>
</evidence>
<comment type="caution">
    <text evidence="2">The sequence shown here is derived from an EMBL/GenBank/DDBJ whole genome shotgun (WGS) entry which is preliminary data.</text>
</comment>
<evidence type="ECO:0000313" key="2">
    <source>
        <dbReference type="EMBL" id="GFR69798.1"/>
    </source>
</evidence>
<dbReference type="Proteomes" id="UP000762676">
    <property type="component" value="Unassembled WGS sequence"/>
</dbReference>